<keyword evidence="4" id="KW-0472">Membrane</keyword>
<keyword evidence="3" id="KW-0732">Signal</keyword>
<dbReference type="InterPro" id="IPR013780">
    <property type="entry name" value="Glyco_hydro_b"/>
</dbReference>
<feature type="domain" description="Glycosyl hydrolase family 13 catalytic" evidence="5">
    <location>
        <begin position="36"/>
        <end position="367"/>
    </location>
</feature>
<evidence type="ECO:0000256" key="3">
    <source>
        <dbReference type="ARBA" id="ARBA00022729"/>
    </source>
</evidence>
<dbReference type="RefSeq" id="WP_088049714.1">
    <property type="nucleotide sequence ID" value="NZ_BMJD01000010.1"/>
</dbReference>
<evidence type="ECO:0000313" key="7">
    <source>
        <dbReference type="Proteomes" id="UP000621492"/>
    </source>
</evidence>
<evidence type="ECO:0000256" key="2">
    <source>
        <dbReference type="ARBA" id="ARBA00022723"/>
    </source>
</evidence>
<dbReference type="GO" id="GO:0046872">
    <property type="term" value="F:metal ion binding"/>
    <property type="evidence" value="ECO:0007669"/>
    <property type="project" value="UniProtKB-KW"/>
</dbReference>
<keyword evidence="4" id="KW-0812">Transmembrane</keyword>
<dbReference type="EMBL" id="BMJD01000010">
    <property type="protein sequence ID" value="GGB39714.1"/>
    <property type="molecule type" value="Genomic_DNA"/>
</dbReference>
<reference evidence="6" key="2">
    <citation type="submission" date="2020-09" db="EMBL/GenBank/DDBJ databases">
        <authorList>
            <person name="Sun Q."/>
            <person name="Zhou Y."/>
        </authorList>
    </citation>
    <scope>NUCLEOTIDE SEQUENCE</scope>
    <source>
        <strain evidence="6">CGMCC 1.15454</strain>
    </source>
</reference>
<dbReference type="AlphaFoldDB" id="A0A9W5TX60"/>
<keyword evidence="2" id="KW-0479">Metal-binding</keyword>
<evidence type="ECO:0000256" key="1">
    <source>
        <dbReference type="ARBA" id="ARBA00001913"/>
    </source>
</evidence>
<keyword evidence="4" id="KW-1133">Transmembrane helix</keyword>
<gene>
    <name evidence="6" type="ORF">GCM10011409_16520</name>
</gene>
<dbReference type="Pfam" id="PF00128">
    <property type="entry name" value="Alpha-amylase"/>
    <property type="match status" value="1"/>
</dbReference>
<organism evidence="6 7">
    <name type="scientific">Lentibacillus populi</name>
    <dbReference type="NCBI Taxonomy" id="1827502"/>
    <lineage>
        <taxon>Bacteria</taxon>
        <taxon>Bacillati</taxon>
        <taxon>Bacillota</taxon>
        <taxon>Bacilli</taxon>
        <taxon>Bacillales</taxon>
        <taxon>Bacillaceae</taxon>
        <taxon>Lentibacillus</taxon>
    </lineage>
</organism>
<dbReference type="Pfam" id="PF22026">
    <property type="entry name" value="Alpha-amylase_C_2"/>
    <property type="match status" value="1"/>
</dbReference>
<comment type="caution">
    <text evidence="6">The sequence shown here is derived from an EMBL/GenBank/DDBJ whole genome shotgun (WGS) entry which is preliminary data.</text>
</comment>
<comment type="cofactor">
    <cofactor evidence="1">
        <name>Ca(2+)</name>
        <dbReference type="ChEBI" id="CHEBI:29108"/>
    </cofactor>
</comment>
<dbReference type="SUPFAM" id="SSF51445">
    <property type="entry name" value="(Trans)glycosidases"/>
    <property type="match status" value="1"/>
</dbReference>
<dbReference type="GO" id="GO:0005975">
    <property type="term" value="P:carbohydrate metabolic process"/>
    <property type="evidence" value="ECO:0007669"/>
    <property type="project" value="InterPro"/>
</dbReference>
<dbReference type="InterPro" id="IPR054174">
    <property type="entry name" value="Alpha-amylase-like_C"/>
</dbReference>
<dbReference type="Proteomes" id="UP000621492">
    <property type="component" value="Unassembled WGS sequence"/>
</dbReference>
<dbReference type="InterPro" id="IPR017853">
    <property type="entry name" value="GH"/>
</dbReference>
<evidence type="ECO:0000313" key="6">
    <source>
        <dbReference type="EMBL" id="GGB39714.1"/>
    </source>
</evidence>
<sequence>MKKLVSLLLVIPLFYCWGDSIHAEENNSIQEEMIYTIFVDRFNNGDQQLGNQVNVDDPEAYHGGDIKGITDKLDYIKQLGFTTISISSIMENAGEGYHGYWIENFFEVEEQFGTMEDLQKLVEEAHKRDLHVILEFVPNYVAPTHPFAKDADKTIPTSVKDSVWLDKAVTLNLENTEVKNMLFKAADFWLEEANIDGYNLHAIDQTPLPFLQEFVDHLRSVKPNIDLTGSVLHENDLTDEYDNVGIPLIENAGMQKAISDVLTNAGTPVEELYHTWESNGKRGGLVYVDDKFTKRFTQKIVESGQNPLTTWKIALVYLYTAPGVPQIYQGSEIPMDGASLEEVQRLVQFNNSDQDLQDYFNKIAAIRKQFPVLSYGDFELAGSSGAMSVFKRSDEDTTMFIAINNDTGTKAVSVTDVPDGMQLTGLLGDNIVRKNEQGKYKIGIDRESVEIFVVEKDNGFNWLFIGMIVGVFVLFILAVVLLSRKQRKNEAIQP</sequence>
<dbReference type="SMART" id="SM00642">
    <property type="entry name" value="Aamy"/>
    <property type="match status" value="1"/>
</dbReference>
<dbReference type="Gene3D" id="2.60.40.1180">
    <property type="entry name" value="Golgi alpha-mannosidase II"/>
    <property type="match status" value="1"/>
</dbReference>
<accession>A0A9W5TX60</accession>
<dbReference type="Gene3D" id="3.20.20.80">
    <property type="entry name" value="Glycosidases"/>
    <property type="match status" value="1"/>
</dbReference>
<dbReference type="InterPro" id="IPR006047">
    <property type="entry name" value="GH13_cat_dom"/>
</dbReference>
<evidence type="ECO:0000259" key="5">
    <source>
        <dbReference type="SMART" id="SM00642"/>
    </source>
</evidence>
<dbReference type="PANTHER" id="PTHR10357:SF215">
    <property type="entry name" value="ALPHA-AMYLASE 1"/>
    <property type="match status" value="1"/>
</dbReference>
<protein>
    <submittedName>
        <fullName evidence="6">Alpha-amylase</fullName>
    </submittedName>
</protein>
<reference evidence="6" key="1">
    <citation type="journal article" date="2014" name="Int. J. Syst. Evol. Microbiol.">
        <title>Complete genome sequence of Corynebacterium casei LMG S-19264T (=DSM 44701T), isolated from a smear-ripened cheese.</title>
        <authorList>
            <consortium name="US DOE Joint Genome Institute (JGI-PGF)"/>
            <person name="Walter F."/>
            <person name="Albersmeier A."/>
            <person name="Kalinowski J."/>
            <person name="Ruckert C."/>
        </authorList>
    </citation>
    <scope>NUCLEOTIDE SEQUENCE</scope>
    <source>
        <strain evidence="6">CGMCC 1.15454</strain>
    </source>
</reference>
<proteinExistence type="predicted"/>
<dbReference type="SUPFAM" id="SSF51011">
    <property type="entry name" value="Glycosyl hydrolase domain"/>
    <property type="match status" value="1"/>
</dbReference>
<name>A0A9W5TX60_9BACI</name>
<dbReference type="PANTHER" id="PTHR10357">
    <property type="entry name" value="ALPHA-AMYLASE FAMILY MEMBER"/>
    <property type="match status" value="1"/>
</dbReference>
<keyword evidence="7" id="KW-1185">Reference proteome</keyword>
<feature type="transmembrane region" description="Helical" evidence="4">
    <location>
        <begin position="462"/>
        <end position="482"/>
    </location>
</feature>
<evidence type="ECO:0000256" key="4">
    <source>
        <dbReference type="SAM" id="Phobius"/>
    </source>
</evidence>